<keyword evidence="2" id="KW-0547">Nucleotide-binding</keyword>
<dbReference type="Pfam" id="PF01406">
    <property type="entry name" value="tRNA-synt_1e"/>
    <property type="match status" value="1"/>
</dbReference>
<keyword evidence="1" id="KW-0436">Ligase</keyword>
<dbReference type="InterPro" id="IPR014729">
    <property type="entry name" value="Rossmann-like_a/b/a_fold"/>
</dbReference>
<evidence type="ECO:0000259" key="4">
    <source>
        <dbReference type="Pfam" id="PF01406"/>
    </source>
</evidence>
<feature type="domain" description="tRNA synthetases class I catalytic" evidence="4">
    <location>
        <begin position="1"/>
        <end position="302"/>
    </location>
</feature>
<evidence type="ECO:0000256" key="1">
    <source>
        <dbReference type="ARBA" id="ARBA00022598"/>
    </source>
</evidence>
<name>A0A6J6PZY8_9ZZZZ</name>
<dbReference type="Gene3D" id="1.20.120.640">
    <property type="entry name" value="Anticodon-binding domain of a subclass of class I aminoacyl-tRNA synthetases"/>
    <property type="match status" value="1"/>
</dbReference>
<dbReference type="EMBL" id="CAEZXV010000048">
    <property type="protein sequence ID" value="CAB4701474.1"/>
    <property type="molecule type" value="Genomic_DNA"/>
</dbReference>
<keyword evidence="3" id="KW-0067">ATP-binding</keyword>
<dbReference type="PANTHER" id="PTHR10890">
    <property type="entry name" value="CYSTEINYL-TRNA SYNTHETASE"/>
    <property type="match status" value="1"/>
</dbReference>
<dbReference type="Gene3D" id="3.40.50.620">
    <property type="entry name" value="HUPs"/>
    <property type="match status" value="1"/>
</dbReference>
<dbReference type="GO" id="GO:0004817">
    <property type="term" value="F:cysteine-tRNA ligase activity"/>
    <property type="evidence" value="ECO:0007669"/>
    <property type="project" value="TreeGrafter"/>
</dbReference>
<reference evidence="5" key="1">
    <citation type="submission" date="2020-05" db="EMBL/GenBank/DDBJ databases">
        <authorList>
            <person name="Chiriac C."/>
            <person name="Salcher M."/>
            <person name="Ghai R."/>
            <person name="Kavagutti S V."/>
        </authorList>
    </citation>
    <scope>NUCLEOTIDE SEQUENCE</scope>
</reference>
<evidence type="ECO:0000313" key="5">
    <source>
        <dbReference type="EMBL" id="CAB4701474.1"/>
    </source>
</evidence>
<protein>
    <submittedName>
        <fullName evidence="5">Unannotated protein</fullName>
    </submittedName>
</protein>
<evidence type="ECO:0000256" key="2">
    <source>
        <dbReference type="ARBA" id="ARBA00022741"/>
    </source>
</evidence>
<gene>
    <name evidence="5" type="ORF">UFOPK2598_00614</name>
</gene>
<dbReference type="GO" id="GO:0006423">
    <property type="term" value="P:cysteinyl-tRNA aminoacylation"/>
    <property type="evidence" value="ECO:0007669"/>
    <property type="project" value="TreeGrafter"/>
</dbReference>
<organism evidence="5">
    <name type="scientific">freshwater metagenome</name>
    <dbReference type="NCBI Taxonomy" id="449393"/>
    <lineage>
        <taxon>unclassified sequences</taxon>
        <taxon>metagenomes</taxon>
        <taxon>ecological metagenomes</taxon>
    </lineage>
</organism>
<dbReference type="AlphaFoldDB" id="A0A6J6PZY8"/>
<dbReference type="PRINTS" id="PR00983">
    <property type="entry name" value="TRNASYNTHCYS"/>
</dbReference>
<dbReference type="InterPro" id="IPR024909">
    <property type="entry name" value="Cys-tRNA/MSH_ligase"/>
</dbReference>
<dbReference type="InterPro" id="IPR032678">
    <property type="entry name" value="tRNA-synt_1_cat_dom"/>
</dbReference>
<evidence type="ECO:0000256" key="3">
    <source>
        <dbReference type="ARBA" id="ARBA00022840"/>
    </source>
</evidence>
<proteinExistence type="predicted"/>
<dbReference type="PANTHER" id="PTHR10890:SF3">
    <property type="entry name" value="CYSTEINE--TRNA LIGASE, CYTOPLASMIC"/>
    <property type="match status" value="1"/>
</dbReference>
<dbReference type="GO" id="GO:0005524">
    <property type="term" value="F:ATP binding"/>
    <property type="evidence" value="ECO:0007669"/>
    <property type="project" value="UniProtKB-KW"/>
</dbReference>
<dbReference type="GO" id="GO:0005829">
    <property type="term" value="C:cytosol"/>
    <property type="evidence" value="ECO:0007669"/>
    <property type="project" value="TreeGrafter"/>
</dbReference>
<sequence>MYVCGITPYDATHLGHAATYLTFDLVQRYLRASGRKVKFVENITDIDDPLFERASRDNQSWKELGNSQVALFTSDMTALRILPPESYVSVTEAMDSIIVAIEKLAATGYTYECAGNVYFRTKEFLPNLPIPEAEALKIFAERGGDPLTPGKENALDPILWVAEKAGEPSWDSKLGRGRPGWHVECSVIALENLVGADYLTQTNQSNYEIDLQGGGSDLIFPHHFMTGAIGKALTSVDFASSYVHAGMVGLDGEKMSKSKGNLVLVSNLLKSGFDPMVIRYALLDSHYSKDRMWSNELLSNAQIRVDNLRSALSRNEVAPIDQLLRKIVDALADDLNTPLALSLINEWVDGNESGKSGGSIGELSRFLDSTLGLAL</sequence>
<accession>A0A6J6PZY8</accession>
<dbReference type="SUPFAM" id="SSF52374">
    <property type="entry name" value="Nucleotidylyl transferase"/>
    <property type="match status" value="1"/>
</dbReference>